<feature type="repeat" description="WD" evidence="9">
    <location>
        <begin position="850"/>
        <end position="891"/>
    </location>
</feature>
<dbReference type="Gene3D" id="2.130.10.10">
    <property type="entry name" value="YVTN repeat-like/Quinoprotein amine dehydrogenase"/>
    <property type="match status" value="3"/>
</dbReference>
<keyword evidence="3 9" id="KW-0853">WD repeat</keyword>
<dbReference type="InterPro" id="IPR001680">
    <property type="entry name" value="WD40_rpt"/>
</dbReference>
<dbReference type="Gene3D" id="1.10.510.10">
    <property type="entry name" value="Transferase(Phosphotransferase) domain 1"/>
    <property type="match status" value="1"/>
</dbReference>
<name>A0A517XWH2_9BACT</name>
<dbReference type="GO" id="GO:0005524">
    <property type="term" value="F:ATP binding"/>
    <property type="evidence" value="ECO:0007669"/>
    <property type="project" value="UniProtKB-UniRule"/>
</dbReference>
<dbReference type="SUPFAM" id="SSF56112">
    <property type="entry name" value="Protein kinase-like (PK-like)"/>
    <property type="match status" value="1"/>
</dbReference>
<feature type="binding site" evidence="10">
    <location>
        <position position="139"/>
    </location>
    <ligand>
        <name>ATP</name>
        <dbReference type="ChEBI" id="CHEBI:30616"/>
    </ligand>
</feature>
<dbReference type="GO" id="GO:0004674">
    <property type="term" value="F:protein serine/threonine kinase activity"/>
    <property type="evidence" value="ECO:0007669"/>
    <property type="project" value="UniProtKB-KW"/>
</dbReference>
<evidence type="ECO:0000256" key="7">
    <source>
        <dbReference type="ARBA" id="ARBA00022777"/>
    </source>
</evidence>
<dbReference type="Proteomes" id="UP000319576">
    <property type="component" value="Chromosome"/>
</dbReference>
<dbReference type="PROSITE" id="PS50011">
    <property type="entry name" value="PROTEIN_KINASE_DOM"/>
    <property type="match status" value="1"/>
</dbReference>
<dbReference type="SMART" id="SM00220">
    <property type="entry name" value="S_TKc"/>
    <property type="match status" value="1"/>
</dbReference>
<dbReference type="InterPro" id="IPR017441">
    <property type="entry name" value="Protein_kinase_ATP_BS"/>
</dbReference>
<feature type="domain" description="Protein kinase" evidence="12">
    <location>
        <begin position="110"/>
        <end position="370"/>
    </location>
</feature>
<feature type="repeat" description="WD" evidence="9">
    <location>
        <begin position="802"/>
        <end position="835"/>
    </location>
</feature>
<evidence type="ECO:0000256" key="4">
    <source>
        <dbReference type="ARBA" id="ARBA00022679"/>
    </source>
</evidence>
<dbReference type="InterPro" id="IPR011009">
    <property type="entry name" value="Kinase-like_dom_sf"/>
</dbReference>
<evidence type="ECO:0000256" key="5">
    <source>
        <dbReference type="ARBA" id="ARBA00022737"/>
    </source>
</evidence>
<dbReference type="EMBL" id="CP036273">
    <property type="protein sequence ID" value="QDU21856.1"/>
    <property type="molecule type" value="Genomic_DNA"/>
</dbReference>
<evidence type="ECO:0000313" key="13">
    <source>
        <dbReference type="EMBL" id="QDU21856.1"/>
    </source>
</evidence>
<feature type="repeat" description="WD" evidence="9">
    <location>
        <begin position="989"/>
        <end position="1020"/>
    </location>
</feature>
<dbReference type="InterPro" id="IPR015943">
    <property type="entry name" value="WD40/YVTN_repeat-like_dom_sf"/>
</dbReference>
<dbReference type="Gene3D" id="3.30.200.20">
    <property type="entry name" value="Phosphorylase Kinase, domain 1"/>
    <property type="match status" value="1"/>
</dbReference>
<dbReference type="SMART" id="SM00320">
    <property type="entry name" value="WD40"/>
    <property type="match status" value="10"/>
</dbReference>
<keyword evidence="14" id="KW-1185">Reference proteome</keyword>
<evidence type="ECO:0000256" key="1">
    <source>
        <dbReference type="ARBA" id="ARBA00012513"/>
    </source>
</evidence>
<dbReference type="InterPro" id="IPR029058">
    <property type="entry name" value="AB_hydrolase_fold"/>
</dbReference>
<gene>
    <name evidence="13" type="primary">prkC_16</name>
    <name evidence="13" type="ORF">ETAA1_38290</name>
</gene>
<evidence type="ECO:0000256" key="9">
    <source>
        <dbReference type="PROSITE-ProRule" id="PRU00221"/>
    </source>
</evidence>
<dbReference type="PANTHER" id="PTHR19879">
    <property type="entry name" value="TRANSCRIPTION INITIATION FACTOR TFIID"/>
    <property type="match status" value="1"/>
</dbReference>
<dbReference type="PROSITE" id="PS00108">
    <property type="entry name" value="PROTEIN_KINASE_ST"/>
    <property type="match status" value="1"/>
</dbReference>
<keyword evidence="4 13" id="KW-0808">Transferase</keyword>
<reference evidence="13 14" key="1">
    <citation type="submission" date="2019-02" db="EMBL/GenBank/DDBJ databases">
        <title>Deep-cultivation of Planctomycetes and their phenomic and genomic characterization uncovers novel biology.</title>
        <authorList>
            <person name="Wiegand S."/>
            <person name="Jogler M."/>
            <person name="Boedeker C."/>
            <person name="Pinto D."/>
            <person name="Vollmers J."/>
            <person name="Rivas-Marin E."/>
            <person name="Kohn T."/>
            <person name="Peeters S.H."/>
            <person name="Heuer A."/>
            <person name="Rast P."/>
            <person name="Oberbeckmann S."/>
            <person name="Bunk B."/>
            <person name="Jeske O."/>
            <person name="Meyerdierks A."/>
            <person name="Storesund J.E."/>
            <person name="Kallscheuer N."/>
            <person name="Luecker S."/>
            <person name="Lage O.M."/>
            <person name="Pohl T."/>
            <person name="Merkel B.J."/>
            <person name="Hornburger P."/>
            <person name="Mueller R.-W."/>
            <person name="Bruemmer F."/>
            <person name="Labrenz M."/>
            <person name="Spormann A.M."/>
            <person name="Op den Camp H."/>
            <person name="Overmann J."/>
            <person name="Amann R."/>
            <person name="Jetten M.S.M."/>
            <person name="Mascher T."/>
            <person name="Medema M.H."/>
            <person name="Devos D.P."/>
            <person name="Kaster A.-K."/>
            <person name="Ovreas L."/>
            <person name="Rohde M."/>
            <person name="Galperin M.Y."/>
            <person name="Jogler C."/>
        </authorList>
    </citation>
    <scope>NUCLEOTIDE SEQUENCE [LARGE SCALE GENOMIC DNA]</scope>
    <source>
        <strain evidence="13 14">ETA_A1</strain>
    </source>
</reference>
<dbReference type="InterPro" id="IPR032675">
    <property type="entry name" value="LRR_dom_sf"/>
</dbReference>
<evidence type="ECO:0000256" key="3">
    <source>
        <dbReference type="ARBA" id="ARBA00022574"/>
    </source>
</evidence>
<dbReference type="Pfam" id="PF00069">
    <property type="entry name" value="Pkinase"/>
    <property type="match status" value="1"/>
</dbReference>
<dbReference type="PANTHER" id="PTHR19879:SF9">
    <property type="entry name" value="TRANSCRIPTION INITIATION FACTOR TFIID SUBUNIT 5"/>
    <property type="match status" value="1"/>
</dbReference>
<dbReference type="CDD" id="cd14014">
    <property type="entry name" value="STKc_PknB_like"/>
    <property type="match status" value="1"/>
</dbReference>
<dbReference type="SUPFAM" id="SSF50998">
    <property type="entry name" value="Quinoprotein alcohol dehydrogenase-like"/>
    <property type="match status" value="2"/>
</dbReference>
<feature type="region of interest" description="Disordered" evidence="11">
    <location>
        <begin position="44"/>
        <end position="89"/>
    </location>
</feature>
<keyword evidence="7 13" id="KW-0418">Kinase</keyword>
<evidence type="ECO:0000256" key="10">
    <source>
        <dbReference type="PROSITE-ProRule" id="PRU10141"/>
    </source>
</evidence>
<dbReference type="PROSITE" id="PS50082">
    <property type="entry name" value="WD_REPEATS_2"/>
    <property type="match status" value="4"/>
</dbReference>
<evidence type="ECO:0000256" key="2">
    <source>
        <dbReference type="ARBA" id="ARBA00022527"/>
    </source>
</evidence>
<feature type="repeat" description="WD" evidence="9">
    <location>
        <begin position="902"/>
        <end position="933"/>
    </location>
</feature>
<evidence type="ECO:0000256" key="8">
    <source>
        <dbReference type="ARBA" id="ARBA00022840"/>
    </source>
</evidence>
<dbReference type="FunFam" id="1.10.510.10:FF:000021">
    <property type="entry name" value="Serine/threonine protein kinase"/>
    <property type="match status" value="1"/>
</dbReference>
<keyword evidence="5" id="KW-0677">Repeat</keyword>
<dbReference type="OrthoDB" id="9764953at2"/>
<dbReference type="EC" id="2.7.11.1" evidence="1"/>
<dbReference type="Pfam" id="PF00400">
    <property type="entry name" value="WD40"/>
    <property type="match status" value="4"/>
</dbReference>
<dbReference type="PROSITE" id="PS50294">
    <property type="entry name" value="WD_REPEATS_REGION"/>
    <property type="match status" value="2"/>
</dbReference>
<dbReference type="PROSITE" id="PS00107">
    <property type="entry name" value="PROTEIN_KINASE_ATP"/>
    <property type="match status" value="1"/>
</dbReference>
<dbReference type="SUPFAM" id="SSF53474">
    <property type="entry name" value="alpha/beta-Hydrolases"/>
    <property type="match status" value="1"/>
</dbReference>
<evidence type="ECO:0000259" key="12">
    <source>
        <dbReference type="PROSITE" id="PS50011"/>
    </source>
</evidence>
<organism evidence="13 14">
    <name type="scientific">Urbifossiella limnaea</name>
    <dbReference type="NCBI Taxonomy" id="2528023"/>
    <lineage>
        <taxon>Bacteria</taxon>
        <taxon>Pseudomonadati</taxon>
        <taxon>Planctomycetota</taxon>
        <taxon>Planctomycetia</taxon>
        <taxon>Gemmatales</taxon>
        <taxon>Gemmataceae</taxon>
        <taxon>Urbifossiella</taxon>
    </lineage>
</organism>
<dbReference type="InterPro" id="IPR000719">
    <property type="entry name" value="Prot_kinase_dom"/>
</dbReference>
<evidence type="ECO:0000256" key="11">
    <source>
        <dbReference type="SAM" id="MobiDB-lite"/>
    </source>
</evidence>
<dbReference type="Gene3D" id="3.80.10.10">
    <property type="entry name" value="Ribonuclease Inhibitor"/>
    <property type="match status" value="1"/>
</dbReference>
<dbReference type="PROSITE" id="PS00678">
    <property type="entry name" value="WD_REPEATS_1"/>
    <property type="match status" value="3"/>
</dbReference>
<dbReference type="RefSeq" id="WP_145241128.1">
    <property type="nucleotide sequence ID" value="NZ_CP036273.1"/>
</dbReference>
<keyword evidence="6 10" id="KW-0547">Nucleotide-binding</keyword>
<protein>
    <recommendedName>
        <fullName evidence="1">non-specific serine/threonine protein kinase</fullName>
        <ecNumber evidence="1">2.7.11.1</ecNumber>
    </recommendedName>
</protein>
<keyword evidence="8 10" id="KW-0067">ATP-binding</keyword>
<dbReference type="KEGG" id="uli:ETAA1_38290"/>
<keyword evidence="2" id="KW-0723">Serine/threonine-protein kinase</keyword>
<dbReference type="SUPFAM" id="SSF52058">
    <property type="entry name" value="L domain-like"/>
    <property type="match status" value="1"/>
</dbReference>
<dbReference type="Gene3D" id="3.40.50.1820">
    <property type="entry name" value="alpha/beta hydrolase"/>
    <property type="match status" value="1"/>
</dbReference>
<dbReference type="InterPro" id="IPR008271">
    <property type="entry name" value="Ser/Thr_kinase_AS"/>
</dbReference>
<dbReference type="CDD" id="cd00200">
    <property type="entry name" value="WD40"/>
    <property type="match status" value="1"/>
</dbReference>
<evidence type="ECO:0000313" key="14">
    <source>
        <dbReference type="Proteomes" id="UP000319576"/>
    </source>
</evidence>
<proteinExistence type="predicted"/>
<evidence type="ECO:0000256" key="6">
    <source>
        <dbReference type="ARBA" id="ARBA00022741"/>
    </source>
</evidence>
<accession>A0A517XWH2</accession>
<dbReference type="InterPro" id="IPR019775">
    <property type="entry name" value="WD40_repeat_CS"/>
</dbReference>
<dbReference type="InterPro" id="IPR011047">
    <property type="entry name" value="Quinoprotein_ADH-like_sf"/>
</dbReference>
<sequence length="1732" mass="181943">MTEHEIRAAAAALDDPAARASYLDSACGTDSALRSRVEILLRAEPDDSGVTRTIPPSTDGDGPTRTIVPGAGVQDDADTRAPDGAGDDADVSLLLAPPGRAESVGRIGHYEVLGVVGRGGMGVVFRAVDTTLERTVALKVLAPALAAVPTARRRFAREARAAAAVRDDHVVDIHSVHDDAAVPYLVMEFVRGRTLEDRVRADGALPVGEVVRIGLAAARGLAAAHAQGLVHRDVKPGNILLEADTGRVRLTDFGLARAADDATISRSGIIAGTPLYMSPEQARGGQVDPRSDLFSLGSVLYTLCTGTPAFKADHTVAVLRRVCNDIPTPVRKLNPRVPKWLAAVVETLLAKNPDDRIPTAADVAALLAAFQAHLADPKRVPAPAVPGVAPARRWDAKGWAAVAAGVVAVAALGVAGYRALRPADEQVVAPESLPPKPSVWQPPTAADLAARPSPLDGRTRDQIPPALLALAGGGNAKKAPPELVAVFADPRFLVPDELAVPAHVEFRQDAAGRRLVIPGRDAVGLFDPATGDLLRTFAPRDPESGPAAISRDGRLVAAAARPDAKTPGTITVWEAETGTAVATLGPVAVMPRDVAFSADAKTIFAAGPKGLDVWDVAGQAVIRSFPAEKADKTVFYTFGLSPDGSRLAWADEGAAVKLWAVGGDAPPTTLTAHKTAPAFAAFSPDGKRLATGNGTELAVWDVETQSLLKLLDTPANWLAFEPGGKSLLSASCVAAKNPNGHAVTRWNLDTFEPTALPPIGPRGGHVGLSADGRSLFLLTAEARDQPRRVLTFDVPGWSAASPRGHAGEVAAVAVSPDGRRVASAGADGGVIVWDLGDWPAGAALPPVRALTGHAKPVFSVAFAPDGAHLASASGDGDVRVWDAATGAAVRRLKVEKPLAGDVAYSGDGKLLLAGDADGGVLVWDASTGEPQPPLRSHNLAVGAVAAGPDNRFVASAGAEDGRVGIADRRSLRRLQTLGPAKPSRADVRVAFAADGRTLAYGGWDGTVRLWDTTDRKETVLAGGGPNLRGLAVDPTGRFVAATRAKTLLVWDRTAPARPASVGPAPFGGTPRQVAFTPEGRFLVVAGSNGVVSILRAPTAAAPWARSPYPDSADAVTRLRAALDTGGTPAEVAEERFADEPLTKADAAAARALLWDAHLARTRKDRADAVKERVVRQGEFTMPYSVQPFGEKPKDGWSLYVSLHGGGGTAKATNDAQWENQKKLYAVAEGLYVAPRAPTDTWDLWHDAHIDGMLGRLVEDLVAVEGVNPDRVYLLGYGAGGDGVYQLAPRVADRWAAAAMMGGHPNKAPVRSLRNVPFAIQVGENDAAFKRNAAAREYAGRLADLRKADPRGYEHLLKLHPGKAAWMGLEDKIALPWMAKFARNPVPDRVVWEQSDRPRDRLYWLAVPDDAAKDGTLVDAARGAQTITVAAAEGVPKLLIRLDDRLLDLDQPVRVTHGGKDVFVGTAPRTIGVMARTLAGRGDPGLMFDAEVEVDLRAASAAPSLVGLSPEEQVAEFVRAMKEKNPGFDGKVTPTVADGVVTGLAFKTGGVKDVGPVRMLPQLRKLDMTVGPGTQLTDVSPLQGLKLTHLSWNGNPVADLSPLRGMPLEYLMAWGWSGTDLTPLKGMPLTWLNVGGGGRLTDLSPLAGLPLDFLCVNITQVSDLGPLAGMPLRTLHFANTRVTDLSPLRGLQLRAVQFSYLPERDAAALRAIPTLETINDRPAAEVLGPARKD</sequence>